<dbReference type="Gene3D" id="3.40.140.10">
    <property type="entry name" value="Cytidine Deaminase, domain 2"/>
    <property type="match status" value="1"/>
</dbReference>
<accession>A0A5S6QV49</accession>
<proteinExistence type="predicted"/>
<dbReference type="WBParaSite" id="TMUE_3000011286.1">
    <property type="protein sequence ID" value="TMUE_3000011286.1"/>
    <property type="gene ID" value="WBGene00301277"/>
</dbReference>
<dbReference type="STRING" id="70415.A0A5S6QV49"/>
<evidence type="ECO:0000313" key="3">
    <source>
        <dbReference type="WBParaSite" id="TMUE_3000011286.1"/>
    </source>
</evidence>
<protein>
    <submittedName>
        <fullName evidence="3">tRNA-specific adenosine deaminase 2</fullName>
    </submittedName>
</protein>
<dbReference type="InterPro" id="IPR002125">
    <property type="entry name" value="CMP_dCMP_dom"/>
</dbReference>
<dbReference type="PROSITE" id="PS51747">
    <property type="entry name" value="CYT_DCMP_DEAMINASES_2"/>
    <property type="match status" value="1"/>
</dbReference>
<name>A0A5S6QV49_TRIMR</name>
<dbReference type="CDD" id="cd01285">
    <property type="entry name" value="nucleoside_deaminase"/>
    <property type="match status" value="1"/>
</dbReference>
<dbReference type="InterPro" id="IPR016193">
    <property type="entry name" value="Cytidine_deaminase-like"/>
</dbReference>
<evidence type="ECO:0000313" key="2">
    <source>
        <dbReference type="Proteomes" id="UP000046395"/>
    </source>
</evidence>
<evidence type="ECO:0000259" key="1">
    <source>
        <dbReference type="PROSITE" id="PS51747"/>
    </source>
</evidence>
<dbReference type="GO" id="GO:0047974">
    <property type="term" value="F:guanosine deaminase activity"/>
    <property type="evidence" value="ECO:0007669"/>
    <property type="project" value="TreeGrafter"/>
</dbReference>
<dbReference type="PANTHER" id="PTHR11079">
    <property type="entry name" value="CYTOSINE DEAMINASE FAMILY MEMBER"/>
    <property type="match status" value="1"/>
</dbReference>
<feature type="domain" description="CMP/dCMP-type deaminase" evidence="1">
    <location>
        <begin position="1"/>
        <end position="100"/>
    </location>
</feature>
<dbReference type="AlphaFoldDB" id="A0A5S6QV49"/>
<reference evidence="3" key="1">
    <citation type="submission" date="2019-12" db="UniProtKB">
        <authorList>
            <consortium name="WormBaseParasite"/>
        </authorList>
    </citation>
    <scope>IDENTIFICATION</scope>
</reference>
<dbReference type="GO" id="GO:0006152">
    <property type="term" value="P:purine nucleoside catabolic process"/>
    <property type="evidence" value="ECO:0007669"/>
    <property type="project" value="TreeGrafter"/>
</dbReference>
<dbReference type="Pfam" id="PF00383">
    <property type="entry name" value="dCMP_cyt_deam_1"/>
    <property type="match status" value="1"/>
</dbReference>
<sequence>MGTEEEKFLLLACEEAEKGVQSAVGHNEVLKTNDPTAHAEVTVIRRAAAKLGTWQLSDCILYSSCKPCPMCFGAALWSRVEKVYYCLEDCDAAEEGFDDSEFYDIISGRKKKEQFLCSVPLERAKLAMKMWRQKPDKSPY</sequence>
<keyword evidence="2" id="KW-1185">Reference proteome</keyword>
<dbReference type="SUPFAM" id="SSF53927">
    <property type="entry name" value="Cytidine deaminase-like"/>
    <property type="match status" value="1"/>
</dbReference>
<organism evidence="2 3">
    <name type="scientific">Trichuris muris</name>
    <name type="common">Mouse whipworm</name>
    <dbReference type="NCBI Taxonomy" id="70415"/>
    <lineage>
        <taxon>Eukaryota</taxon>
        <taxon>Metazoa</taxon>
        <taxon>Ecdysozoa</taxon>
        <taxon>Nematoda</taxon>
        <taxon>Enoplea</taxon>
        <taxon>Dorylaimia</taxon>
        <taxon>Trichinellida</taxon>
        <taxon>Trichuridae</taxon>
        <taxon>Trichuris</taxon>
    </lineage>
</organism>
<dbReference type="Proteomes" id="UP000046395">
    <property type="component" value="Unassembled WGS sequence"/>
</dbReference>
<dbReference type="PANTHER" id="PTHR11079:SF161">
    <property type="entry name" value="CMP_DCMP-TYPE DEAMINASE DOMAIN-CONTAINING PROTEIN"/>
    <property type="match status" value="1"/>
</dbReference>